<evidence type="ECO:0000313" key="2">
    <source>
        <dbReference type="Proteomes" id="UP001066276"/>
    </source>
</evidence>
<gene>
    <name evidence="1" type="ORF">NDU88_005829</name>
</gene>
<feature type="non-terminal residue" evidence="1">
    <location>
        <position position="127"/>
    </location>
</feature>
<sequence length="127" mass="14355">AANLPPKAHLYMGMVVESSREDPNTQIRCMLNRWYKYVINPGCQRLRVGVVCRSSSVFMVFVAGFGLTWRRSITQQIAAYARNSSSVADPDWVHNELKSFLTTVKPSGAPTRKSDMVWSVISCSPWR</sequence>
<proteinExistence type="predicted"/>
<feature type="non-terminal residue" evidence="1">
    <location>
        <position position="1"/>
    </location>
</feature>
<name>A0AAV7RNC3_PLEWA</name>
<keyword evidence="2" id="KW-1185">Reference proteome</keyword>
<accession>A0AAV7RNC3</accession>
<comment type="caution">
    <text evidence="1">The sequence shown here is derived from an EMBL/GenBank/DDBJ whole genome shotgun (WGS) entry which is preliminary data.</text>
</comment>
<reference evidence="1" key="1">
    <citation type="journal article" date="2022" name="bioRxiv">
        <title>Sequencing and chromosome-scale assembly of the giantPleurodeles waltlgenome.</title>
        <authorList>
            <person name="Brown T."/>
            <person name="Elewa A."/>
            <person name="Iarovenko S."/>
            <person name="Subramanian E."/>
            <person name="Araus A.J."/>
            <person name="Petzold A."/>
            <person name="Susuki M."/>
            <person name="Suzuki K.-i.T."/>
            <person name="Hayashi T."/>
            <person name="Toyoda A."/>
            <person name="Oliveira C."/>
            <person name="Osipova E."/>
            <person name="Leigh N.D."/>
            <person name="Simon A."/>
            <person name="Yun M.H."/>
        </authorList>
    </citation>
    <scope>NUCLEOTIDE SEQUENCE</scope>
    <source>
        <strain evidence="1">20211129_DDA</strain>
        <tissue evidence="1">Liver</tissue>
    </source>
</reference>
<dbReference type="AlphaFoldDB" id="A0AAV7RNC3"/>
<dbReference type="Proteomes" id="UP001066276">
    <property type="component" value="Chromosome 5"/>
</dbReference>
<organism evidence="1 2">
    <name type="scientific">Pleurodeles waltl</name>
    <name type="common">Iberian ribbed newt</name>
    <dbReference type="NCBI Taxonomy" id="8319"/>
    <lineage>
        <taxon>Eukaryota</taxon>
        <taxon>Metazoa</taxon>
        <taxon>Chordata</taxon>
        <taxon>Craniata</taxon>
        <taxon>Vertebrata</taxon>
        <taxon>Euteleostomi</taxon>
        <taxon>Amphibia</taxon>
        <taxon>Batrachia</taxon>
        <taxon>Caudata</taxon>
        <taxon>Salamandroidea</taxon>
        <taxon>Salamandridae</taxon>
        <taxon>Pleurodelinae</taxon>
        <taxon>Pleurodeles</taxon>
    </lineage>
</organism>
<evidence type="ECO:0000313" key="1">
    <source>
        <dbReference type="EMBL" id="KAJ1153062.1"/>
    </source>
</evidence>
<dbReference type="EMBL" id="JANPWB010000009">
    <property type="protein sequence ID" value="KAJ1153062.1"/>
    <property type="molecule type" value="Genomic_DNA"/>
</dbReference>
<protein>
    <submittedName>
        <fullName evidence="1">Uncharacterized protein</fullName>
    </submittedName>
</protein>